<reference evidence="2 3" key="1">
    <citation type="submission" date="2015-07" db="EMBL/GenBank/DDBJ databases">
        <title>Whole genome sequence of Herpetosiphon geysericola DSM 7119.</title>
        <authorList>
            <person name="Hemp J."/>
            <person name="Ward L.M."/>
            <person name="Pace L.A."/>
            <person name="Fischer W.W."/>
        </authorList>
    </citation>
    <scope>NUCLEOTIDE SEQUENCE [LARGE SCALE GENOMIC DNA]</scope>
    <source>
        <strain evidence="2 3">DSM 7119</strain>
    </source>
</reference>
<keyword evidence="1" id="KW-0812">Transmembrane</keyword>
<name>A0A0P6XPT2_9CHLR</name>
<dbReference type="Proteomes" id="UP000050277">
    <property type="component" value="Unassembled WGS sequence"/>
</dbReference>
<organism evidence="2 3">
    <name type="scientific">Herpetosiphon geysericola</name>
    <dbReference type="NCBI Taxonomy" id="70996"/>
    <lineage>
        <taxon>Bacteria</taxon>
        <taxon>Bacillati</taxon>
        <taxon>Chloroflexota</taxon>
        <taxon>Chloroflexia</taxon>
        <taxon>Herpetosiphonales</taxon>
        <taxon>Herpetosiphonaceae</taxon>
        <taxon>Herpetosiphon</taxon>
    </lineage>
</organism>
<evidence type="ECO:0000256" key="1">
    <source>
        <dbReference type="SAM" id="Phobius"/>
    </source>
</evidence>
<comment type="caution">
    <text evidence="2">The sequence shown here is derived from an EMBL/GenBank/DDBJ whole genome shotgun (WGS) entry which is preliminary data.</text>
</comment>
<dbReference type="STRING" id="70996.SE18_13210"/>
<protein>
    <submittedName>
        <fullName evidence="2">Uncharacterized protein</fullName>
    </submittedName>
</protein>
<keyword evidence="1" id="KW-1133">Transmembrane helix</keyword>
<dbReference type="RefSeq" id="WP_054534930.1">
    <property type="nucleotide sequence ID" value="NZ_LGKP01000022.1"/>
</dbReference>
<dbReference type="EMBL" id="LGKP01000022">
    <property type="protein sequence ID" value="KPL85878.1"/>
    <property type="molecule type" value="Genomic_DNA"/>
</dbReference>
<sequence length="92" mass="10422">MQKSEIRSQKPKTEQSIWGLGVGGWGSGYGLWDDNQKNLCQSVVKKQSFGQFGQFVAQMIFAIFVRFAVSFFNAAAQRNYGSWLRVMVYGNN</sequence>
<feature type="transmembrane region" description="Helical" evidence="1">
    <location>
        <begin position="55"/>
        <end position="76"/>
    </location>
</feature>
<dbReference type="AlphaFoldDB" id="A0A0P6XPT2"/>
<evidence type="ECO:0000313" key="2">
    <source>
        <dbReference type="EMBL" id="KPL85878.1"/>
    </source>
</evidence>
<keyword evidence="1" id="KW-0472">Membrane</keyword>
<keyword evidence="3" id="KW-1185">Reference proteome</keyword>
<proteinExistence type="predicted"/>
<accession>A0A0P6XPT2</accession>
<gene>
    <name evidence="2" type="ORF">SE18_13210</name>
</gene>
<evidence type="ECO:0000313" key="3">
    <source>
        <dbReference type="Proteomes" id="UP000050277"/>
    </source>
</evidence>